<proteinExistence type="predicted"/>
<protein>
    <recommendedName>
        <fullName evidence="1">DUF8039 domain-containing protein</fullName>
    </recommendedName>
</protein>
<dbReference type="InterPro" id="IPR058352">
    <property type="entry name" value="DUF8039"/>
</dbReference>
<evidence type="ECO:0000313" key="3">
    <source>
        <dbReference type="Proteomes" id="UP001237642"/>
    </source>
</evidence>
<comment type="caution">
    <text evidence="2">The sequence shown here is derived from an EMBL/GenBank/DDBJ whole genome shotgun (WGS) entry which is preliminary data.</text>
</comment>
<dbReference type="EMBL" id="JAUIZM010000002">
    <property type="protein sequence ID" value="KAK1397374.1"/>
    <property type="molecule type" value="Genomic_DNA"/>
</dbReference>
<gene>
    <name evidence="2" type="ORF">POM88_007237</name>
</gene>
<accession>A0AAD8J4A6</accession>
<dbReference type="Proteomes" id="UP001237642">
    <property type="component" value="Unassembled WGS sequence"/>
</dbReference>
<sequence>MERTRQEMERTREEMVQALKAMGIANFPSPKLSEMASCGQKVASPSVVKDLDQLLVDDDDCVPIKPIRKQGSAKIFIHGVPMQPGFAHVSVDGPIKGDALIPVPVVGEIEIVDQAVGSHVSWSRDLIIINAPSDAFKMIGQAIISSYMAYLHSKVHENDNLDLFAFCDPGATFTLNNEFEAYLFNHLKEGNPDRLFLLPHNTN</sequence>
<evidence type="ECO:0000259" key="1">
    <source>
        <dbReference type="Pfam" id="PF26133"/>
    </source>
</evidence>
<organism evidence="2 3">
    <name type="scientific">Heracleum sosnowskyi</name>
    <dbReference type="NCBI Taxonomy" id="360622"/>
    <lineage>
        <taxon>Eukaryota</taxon>
        <taxon>Viridiplantae</taxon>
        <taxon>Streptophyta</taxon>
        <taxon>Embryophyta</taxon>
        <taxon>Tracheophyta</taxon>
        <taxon>Spermatophyta</taxon>
        <taxon>Magnoliopsida</taxon>
        <taxon>eudicotyledons</taxon>
        <taxon>Gunneridae</taxon>
        <taxon>Pentapetalae</taxon>
        <taxon>asterids</taxon>
        <taxon>campanulids</taxon>
        <taxon>Apiales</taxon>
        <taxon>Apiaceae</taxon>
        <taxon>Apioideae</taxon>
        <taxon>apioid superclade</taxon>
        <taxon>Tordylieae</taxon>
        <taxon>Tordyliinae</taxon>
        <taxon>Heracleum</taxon>
    </lineage>
</organism>
<feature type="domain" description="DUF8039" evidence="1">
    <location>
        <begin position="74"/>
        <end position="129"/>
    </location>
</feature>
<dbReference type="Pfam" id="PF26133">
    <property type="entry name" value="DUF8039"/>
    <property type="match status" value="1"/>
</dbReference>
<reference evidence="2" key="1">
    <citation type="submission" date="2023-02" db="EMBL/GenBank/DDBJ databases">
        <title>Genome of toxic invasive species Heracleum sosnowskyi carries increased number of genes despite the absence of recent whole-genome duplications.</title>
        <authorList>
            <person name="Schelkunov M."/>
            <person name="Shtratnikova V."/>
            <person name="Makarenko M."/>
            <person name="Klepikova A."/>
            <person name="Omelchenko D."/>
            <person name="Novikova G."/>
            <person name="Obukhova E."/>
            <person name="Bogdanov V."/>
            <person name="Penin A."/>
            <person name="Logacheva M."/>
        </authorList>
    </citation>
    <scope>NUCLEOTIDE SEQUENCE</scope>
    <source>
        <strain evidence="2">Hsosn_3</strain>
        <tissue evidence="2">Leaf</tissue>
    </source>
</reference>
<dbReference type="AlphaFoldDB" id="A0AAD8J4A6"/>
<reference evidence="2" key="2">
    <citation type="submission" date="2023-05" db="EMBL/GenBank/DDBJ databases">
        <authorList>
            <person name="Schelkunov M.I."/>
        </authorList>
    </citation>
    <scope>NUCLEOTIDE SEQUENCE</scope>
    <source>
        <strain evidence="2">Hsosn_3</strain>
        <tissue evidence="2">Leaf</tissue>
    </source>
</reference>
<keyword evidence="3" id="KW-1185">Reference proteome</keyword>
<evidence type="ECO:0000313" key="2">
    <source>
        <dbReference type="EMBL" id="KAK1397374.1"/>
    </source>
</evidence>
<name>A0AAD8J4A6_9APIA</name>